<keyword evidence="7 9" id="KW-0460">Magnesium</keyword>
<organism evidence="10 11">
    <name type="scientific">Sorangium cellulosum (strain So ce56)</name>
    <name type="common">Polyangium cellulosum (strain So ce56)</name>
    <dbReference type="NCBI Taxonomy" id="448385"/>
    <lineage>
        <taxon>Bacteria</taxon>
        <taxon>Pseudomonadati</taxon>
        <taxon>Myxococcota</taxon>
        <taxon>Polyangia</taxon>
        <taxon>Polyangiales</taxon>
        <taxon>Polyangiaceae</taxon>
        <taxon>Sorangium</taxon>
    </lineage>
</organism>
<dbReference type="GO" id="GO:0016787">
    <property type="term" value="F:hydrolase activity"/>
    <property type="evidence" value="ECO:0007669"/>
    <property type="project" value="UniProtKB-KW"/>
</dbReference>
<accession>A9GDG0</accession>
<evidence type="ECO:0000256" key="4">
    <source>
        <dbReference type="ARBA" id="ARBA00022723"/>
    </source>
</evidence>
<dbReference type="NCBIfam" id="TIGR01573">
    <property type="entry name" value="cas2"/>
    <property type="match status" value="1"/>
</dbReference>
<comment type="function">
    <text evidence="9">CRISPR (clustered regularly interspaced short palindromic repeat), is an adaptive immune system that provides protection against mobile genetic elements (viruses, transposable elements and conjugative plasmids). CRISPR clusters contain sequences complementary to antecedent mobile elements and target invading nucleic acids. CRISPR clusters are transcribed and processed into CRISPR RNA (crRNA). Functions as a ssRNA-specific endoribonuclease. Involved in the integration of spacer DNA into the CRISPR cassette.</text>
</comment>
<dbReference type="PANTHER" id="PTHR34405:SF3">
    <property type="entry name" value="CRISPR-ASSOCIATED ENDORIBONUCLEASE CAS2 3"/>
    <property type="match status" value="1"/>
</dbReference>
<keyword evidence="5 9" id="KW-0255">Endonuclease</keyword>
<dbReference type="EC" id="3.1.-.-" evidence="9"/>
<evidence type="ECO:0000313" key="11">
    <source>
        <dbReference type="Proteomes" id="UP000002139"/>
    </source>
</evidence>
<dbReference type="GO" id="GO:0046872">
    <property type="term" value="F:metal ion binding"/>
    <property type="evidence" value="ECO:0007669"/>
    <property type="project" value="UniProtKB-UniRule"/>
</dbReference>
<proteinExistence type="inferred from homology"/>
<dbReference type="BioCyc" id="SCEL448385:SCE_RS46975-MONOMER"/>
<dbReference type="STRING" id="448385.sce9177"/>
<dbReference type="OrthoDB" id="9798176at2"/>
<keyword evidence="8 9" id="KW-0051">Antiviral defense</keyword>
<protein>
    <recommendedName>
        <fullName evidence="9">CRISPR-associated endoribonuclease Cas2</fullName>
        <ecNumber evidence="9">3.1.-.-</ecNumber>
    </recommendedName>
</protein>
<reference evidence="10 11" key="1">
    <citation type="journal article" date="2007" name="Nat. Biotechnol.">
        <title>Complete genome sequence of the myxobacterium Sorangium cellulosum.</title>
        <authorList>
            <person name="Schneiker S."/>
            <person name="Perlova O."/>
            <person name="Kaiser O."/>
            <person name="Gerth K."/>
            <person name="Alici A."/>
            <person name="Altmeyer M.O."/>
            <person name="Bartels D."/>
            <person name="Bekel T."/>
            <person name="Beyer S."/>
            <person name="Bode E."/>
            <person name="Bode H.B."/>
            <person name="Bolten C.J."/>
            <person name="Choudhuri J.V."/>
            <person name="Doss S."/>
            <person name="Elnakady Y.A."/>
            <person name="Frank B."/>
            <person name="Gaigalat L."/>
            <person name="Goesmann A."/>
            <person name="Groeger C."/>
            <person name="Gross F."/>
            <person name="Jelsbak L."/>
            <person name="Jelsbak L."/>
            <person name="Kalinowski J."/>
            <person name="Kegler C."/>
            <person name="Knauber T."/>
            <person name="Konietzny S."/>
            <person name="Kopp M."/>
            <person name="Krause L."/>
            <person name="Krug D."/>
            <person name="Linke B."/>
            <person name="Mahmud T."/>
            <person name="Martinez-Arias R."/>
            <person name="McHardy A.C."/>
            <person name="Merai M."/>
            <person name="Meyer F."/>
            <person name="Mormann S."/>
            <person name="Munoz-Dorado J."/>
            <person name="Perez J."/>
            <person name="Pradella S."/>
            <person name="Rachid S."/>
            <person name="Raddatz G."/>
            <person name="Rosenau F."/>
            <person name="Rueckert C."/>
            <person name="Sasse F."/>
            <person name="Scharfe M."/>
            <person name="Schuster S.C."/>
            <person name="Suen G."/>
            <person name="Treuner-Lange A."/>
            <person name="Velicer G.J."/>
            <person name="Vorholter F.-J."/>
            <person name="Weissman K.J."/>
            <person name="Welch R.D."/>
            <person name="Wenzel S.C."/>
            <person name="Whitworth D.E."/>
            <person name="Wilhelm S."/>
            <person name="Wittmann C."/>
            <person name="Bloecker H."/>
            <person name="Puehler A."/>
            <person name="Mueller R."/>
        </authorList>
    </citation>
    <scope>NUCLEOTIDE SEQUENCE [LARGE SCALE GENOMIC DNA]</scope>
    <source>
        <strain evidence="11">So ce56</strain>
    </source>
</reference>
<keyword evidence="11" id="KW-1185">Reference proteome</keyword>
<evidence type="ECO:0000256" key="5">
    <source>
        <dbReference type="ARBA" id="ARBA00022759"/>
    </source>
</evidence>
<evidence type="ECO:0000313" key="10">
    <source>
        <dbReference type="EMBL" id="CAN99350.1"/>
    </source>
</evidence>
<dbReference type="Pfam" id="PF09827">
    <property type="entry name" value="CRISPR_Cas2"/>
    <property type="match status" value="1"/>
</dbReference>
<dbReference type="CDD" id="cd09725">
    <property type="entry name" value="Cas2_I_II_III"/>
    <property type="match status" value="1"/>
</dbReference>
<sequence length="98" mass="11241">MPEPRHWHLVVYDVSEPKALRKVHKVLSAWGKPVQYSVFRVRGTARELARLRFELTGLIAPTDRLMVIRLCPDCATRVTVQGNDLTPLDLEPPPFRIV</sequence>
<dbReference type="eggNOG" id="COG1343">
    <property type="taxonomic scope" value="Bacteria"/>
</dbReference>
<evidence type="ECO:0000256" key="8">
    <source>
        <dbReference type="ARBA" id="ARBA00023118"/>
    </source>
</evidence>
<keyword evidence="3 9" id="KW-0540">Nuclease</keyword>
<comment type="subunit">
    <text evidence="9">Homodimer, forms a heterotetramer with a Cas1 homodimer.</text>
</comment>
<dbReference type="InterPro" id="IPR021127">
    <property type="entry name" value="CRISPR_associated_Cas2"/>
</dbReference>
<dbReference type="HOGENOM" id="CLU_161124_3_0_7"/>
<dbReference type="AlphaFoldDB" id="A9GDG0"/>
<dbReference type="InterPro" id="IPR019199">
    <property type="entry name" value="Virulence_VapD/CRISPR_Cas2"/>
</dbReference>
<keyword evidence="6 9" id="KW-0378">Hydrolase</keyword>
<comment type="similarity">
    <text evidence="2 9">Belongs to the CRISPR-associated endoribonuclease Cas2 protein family.</text>
</comment>
<evidence type="ECO:0000256" key="3">
    <source>
        <dbReference type="ARBA" id="ARBA00022722"/>
    </source>
</evidence>
<dbReference type="GO" id="GO:0051607">
    <property type="term" value="P:defense response to virus"/>
    <property type="evidence" value="ECO:0007669"/>
    <property type="project" value="UniProtKB-UniRule"/>
</dbReference>
<dbReference type="GO" id="GO:0043571">
    <property type="term" value="P:maintenance of CRISPR repeat elements"/>
    <property type="evidence" value="ECO:0007669"/>
    <property type="project" value="UniProtKB-UniRule"/>
</dbReference>
<dbReference type="HAMAP" id="MF_01471">
    <property type="entry name" value="Cas2"/>
    <property type="match status" value="1"/>
</dbReference>
<keyword evidence="4 9" id="KW-0479">Metal-binding</keyword>
<dbReference type="RefSeq" id="WP_012241785.1">
    <property type="nucleotide sequence ID" value="NC_010162.1"/>
</dbReference>
<evidence type="ECO:0000256" key="9">
    <source>
        <dbReference type="HAMAP-Rule" id="MF_01471"/>
    </source>
</evidence>
<dbReference type="EMBL" id="AM746676">
    <property type="protein sequence ID" value="CAN99350.1"/>
    <property type="molecule type" value="Genomic_DNA"/>
</dbReference>
<evidence type="ECO:0000256" key="1">
    <source>
        <dbReference type="ARBA" id="ARBA00001946"/>
    </source>
</evidence>
<evidence type="ECO:0000256" key="6">
    <source>
        <dbReference type="ARBA" id="ARBA00022801"/>
    </source>
</evidence>
<dbReference type="Proteomes" id="UP000002139">
    <property type="component" value="Chromosome"/>
</dbReference>
<dbReference type="KEGG" id="scl:sce9177"/>
<name>A9GDG0_SORC5</name>
<dbReference type="Gene3D" id="3.30.70.240">
    <property type="match status" value="1"/>
</dbReference>
<dbReference type="SUPFAM" id="SSF143430">
    <property type="entry name" value="TTP0101/SSO1404-like"/>
    <property type="match status" value="1"/>
</dbReference>
<evidence type="ECO:0000256" key="2">
    <source>
        <dbReference type="ARBA" id="ARBA00009959"/>
    </source>
</evidence>
<dbReference type="GO" id="GO:0004521">
    <property type="term" value="F:RNA endonuclease activity"/>
    <property type="evidence" value="ECO:0007669"/>
    <property type="project" value="InterPro"/>
</dbReference>
<gene>
    <name evidence="9" type="primary">cas2</name>
    <name evidence="10" type="ordered locus">sce9177</name>
</gene>
<comment type="cofactor">
    <cofactor evidence="1 9">
        <name>Mg(2+)</name>
        <dbReference type="ChEBI" id="CHEBI:18420"/>
    </cofactor>
</comment>
<evidence type="ECO:0000256" key="7">
    <source>
        <dbReference type="ARBA" id="ARBA00022842"/>
    </source>
</evidence>
<dbReference type="PANTHER" id="PTHR34405">
    <property type="entry name" value="CRISPR-ASSOCIATED ENDORIBONUCLEASE CAS2"/>
    <property type="match status" value="1"/>
</dbReference>
<feature type="binding site" evidence="9">
    <location>
        <position position="13"/>
    </location>
    <ligand>
        <name>Mg(2+)</name>
        <dbReference type="ChEBI" id="CHEBI:18420"/>
        <note>catalytic</note>
    </ligand>
</feature>